<dbReference type="InterPro" id="IPR012699">
    <property type="entry name" value="PhnN"/>
</dbReference>
<dbReference type="HAMAP" id="MF_00836">
    <property type="entry name" value="PhnN"/>
    <property type="match status" value="1"/>
</dbReference>
<dbReference type="EC" id="2.7.4.23" evidence="6"/>
<keyword evidence="4 6" id="KW-0547">Nucleotide-binding</keyword>
<dbReference type="RefSeq" id="WP_247027943.1">
    <property type="nucleotide sequence ID" value="NZ_JALKCH010000004.1"/>
</dbReference>
<evidence type="ECO:0000313" key="7">
    <source>
        <dbReference type="EMBL" id="MCK0196647.1"/>
    </source>
</evidence>
<dbReference type="SUPFAM" id="SSF52540">
    <property type="entry name" value="P-loop containing nucleoside triphosphate hydrolases"/>
    <property type="match status" value="1"/>
</dbReference>
<comment type="similarity">
    <text evidence="6">Belongs to the ribose 1,5-bisphosphokinase family.</text>
</comment>
<proteinExistence type="inferred from homology"/>
<comment type="caution">
    <text evidence="7">The sequence shown here is derived from an EMBL/GenBank/DDBJ whole genome shotgun (WGS) entry which is preliminary data.</text>
</comment>
<comment type="function">
    <text evidence="6">Catalyzes the phosphorylation of ribose 1,5-bisphosphate to 5-phospho-D-ribosyl alpha-1-diphosphate (PRPP).</text>
</comment>
<keyword evidence="5 6" id="KW-0067">ATP-binding</keyword>
<evidence type="ECO:0000256" key="1">
    <source>
        <dbReference type="ARBA" id="ARBA00000373"/>
    </source>
</evidence>
<evidence type="ECO:0000256" key="6">
    <source>
        <dbReference type="HAMAP-Rule" id="MF_00836"/>
    </source>
</evidence>
<dbReference type="Gene3D" id="3.40.50.300">
    <property type="entry name" value="P-loop containing nucleotide triphosphate hydrolases"/>
    <property type="match status" value="1"/>
</dbReference>
<dbReference type="InterPro" id="IPR027417">
    <property type="entry name" value="P-loop_NTPase"/>
</dbReference>
<dbReference type="Proteomes" id="UP001203284">
    <property type="component" value="Unassembled WGS sequence"/>
</dbReference>
<name>A0ABT0D9M8_9HYPH</name>
<accession>A0ABT0D9M8</accession>
<feature type="binding site" evidence="6">
    <location>
        <begin position="31"/>
        <end position="38"/>
    </location>
    <ligand>
        <name>ATP</name>
        <dbReference type="ChEBI" id="CHEBI:30616"/>
    </ligand>
</feature>
<dbReference type="NCBIfam" id="TIGR02322">
    <property type="entry name" value="phosphon_PhnN"/>
    <property type="match status" value="1"/>
</dbReference>
<gene>
    <name evidence="6 7" type="primary">phnN</name>
    <name evidence="7" type="ORF">MWN34_06935</name>
</gene>
<evidence type="ECO:0000256" key="5">
    <source>
        <dbReference type="ARBA" id="ARBA00022840"/>
    </source>
</evidence>
<evidence type="ECO:0000256" key="2">
    <source>
        <dbReference type="ARBA" id="ARBA00005069"/>
    </source>
</evidence>
<evidence type="ECO:0000256" key="3">
    <source>
        <dbReference type="ARBA" id="ARBA00022679"/>
    </source>
</evidence>
<keyword evidence="8" id="KW-1185">Reference proteome</keyword>
<comment type="catalytic activity">
    <reaction evidence="1 6">
        <text>alpha-D-ribose 1,5-bisphosphate + ATP = 5-phospho-alpha-D-ribose 1-diphosphate + ADP</text>
        <dbReference type="Rhea" id="RHEA:20109"/>
        <dbReference type="ChEBI" id="CHEBI:30616"/>
        <dbReference type="ChEBI" id="CHEBI:58017"/>
        <dbReference type="ChEBI" id="CHEBI:68688"/>
        <dbReference type="ChEBI" id="CHEBI:456216"/>
        <dbReference type="EC" id="2.7.4.23"/>
    </reaction>
</comment>
<sequence length="202" mass="21252">MTKCEAVESGTLDEVRSEAEIRNGTLVFVVGPSGAGKDTLLNHARAHFARRPAGRSVVFARRLITRPADATEDHCEIGPDAFEAGVSGDRFALSWRANGLGYALGPECREWLAAGRVVAANGSRAAVTQAVARFADVRVVLVTAPAEVLAMRLASRGRETAGDVLARLKRAPSLDVAPALTIMNDGEIAAAGETLIGYLSTL</sequence>
<reference evidence="7 8" key="1">
    <citation type="submission" date="2022-04" db="EMBL/GenBank/DDBJ databases">
        <authorList>
            <person name="Grouzdev D.S."/>
            <person name="Pantiukh K.S."/>
            <person name="Krutkina M.S."/>
        </authorList>
    </citation>
    <scope>NUCLEOTIDE SEQUENCE [LARGE SCALE GENOMIC DNA]</scope>
    <source>
        <strain evidence="7 8">6x-1</strain>
    </source>
</reference>
<protein>
    <recommendedName>
        <fullName evidence="6">Ribose 1,5-bisphosphate phosphokinase PhnN</fullName>
        <ecNumber evidence="6">2.7.4.23</ecNumber>
    </recommendedName>
    <alternativeName>
        <fullName evidence="6">Ribose 1,5-bisphosphokinase</fullName>
    </alternativeName>
</protein>
<evidence type="ECO:0000313" key="8">
    <source>
        <dbReference type="Proteomes" id="UP001203284"/>
    </source>
</evidence>
<evidence type="ECO:0000256" key="4">
    <source>
        <dbReference type="ARBA" id="ARBA00022741"/>
    </source>
</evidence>
<comment type="pathway">
    <text evidence="2 6">Metabolic intermediate biosynthesis; 5-phospho-alpha-D-ribose 1-diphosphate biosynthesis; 5-phospho-alpha-D-ribose 1-diphosphate from D-ribose 5-phosphate (route II): step 3/3.</text>
</comment>
<dbReference type="EMBL" id="JALKCH010000004">
    <property type="protein sequence ID" value="MCK0196647.1"/>
    <property type="molecule type" value="Genomic_DNA"/>
</dbReference>
<organism evidence="7 8">
    <name type="scientific">Ancylobacter crimeensis</name>
    <dbReference type="NCBI Taxonomy" id="2579147"/>
    <lineage>
        <taxon>Bacteria</taxon>
        <taxon>Pseudomonadati</taxon>
        <taxon>Pseudomonadota</taxon>
        <taxon>Alphaproteobacteria</taxon>
        <taxon>Hyphomicrobiales</taxon>
        <taxon>Xanthobacteraceae</taxon>
        <taxon>Ancylobacter</taxon>
    </lineage>
</organism>
<keyword evidence="3 6" id="KW-0808">Transferase</keyword>